<sequence length="78" mass="8718">MYSWHFLTSLIYCSLDDSAKNPVFSDKKPASSGENITGVDLCSSSIPIEESFKWRRHFSVASSHGVTLGWLSSCRDIM</sequence>
<organism evidence="1">
    <name type="scientific">Rhizophora mucronata</name>
    <name type="common">Asiatic mangrove</name>
    <dbReference type="NCBI Taxonomy" id="61149"/>
    <lineage>
        <taxon>Eukaryota</taxon>
        <taxon>Viridiplantae</taxon>
        <taxon>Streptophyta</taxon>
        <taxon>Embryophyta</taxon>
        <taxon>Tracheophyta</taxon>
        <taxon>Spermatophyta</taxon>
        <taxon>Magnoliopsida</taxon>
        <taxon>eudicotyledons</taxon>
        <taxon>Gunneridae</taxon>
        <taxon>Pentapetalae</taxon>
        <taxon>rosids</taxon>
        <taxon>fabids</taxon>
        <taxon>Malpighiales</taxon>
        <taxon>Rhizophoraceae</taxon>
        <taxon>Rhizophora</taxon>
    </lineage>
</organism>
<reference evidence="1" key="1">
    <citation type="submission" date="2018-02" db="EMBL/GenBank/DDBJ databases">
        <title>Rhizophora mucronata_Transcriptome.</title>
        <authorList>
            <person name="Meera S.P."/>
            <person name="Sreeshan A."/>
            <person name="Augustine A."/>
        </authorList>
    </citation>
    <scope>NUCLEOTIDE SEQUENCE</scope>
    <source>
        <tissue evidence="1">Leaf</tissue>
    </source>
</reference>
<name>A0A2P2JXV2_RHIMU</name>
<dbReference type="AlphaFoldDB" id="A0A2P2JXV2"/>
<dbReference type="EMBL" id="GGEC01017833">
    <property type="protein sequence ID" value="MBW98316.1"/>
    <property type="molecule type" value="Transcribed_RNA"/>
</dbReference>
<proteinExistence type="predicted"/>
<dbReference type="EMBL" id="GGEC01017834">
    <property type="protein sequence ID" value="MBW98317.1"/>
    <property type="molecule type" value="Transcribed_RNA"/>
</dbReference>
<protein>
    <submittedName>
        <fullName evidence="1">Aminodeoxychorismate synthaseic</fullName>
    </submittedName>
</protein>
<accession>A0A2P2JXV2</accession>
<evidence type="ECO:0000313" key="1">
    <source>
        <dbReference type="EMBL" id="MBW98317.1"/>
    </source>
</evidence>